<reference evidence="3" key="1">
    <citation type="submission" date="2017-02" db="EMBL/GenBank/DDBJ databases">
        <title>Draft Genome Sequence of the Salt Water Bacterium Oceanospirillum linum ATCC 11336.</title>
        <authorList>
            <person name="Trachtenberg A.M."/>
            <person name="Carney J.G."/>
            <person name="Linnane J.D."/>
            <person name="Rheaume B.A."/>
            <person name="Pitts N.L."/>
            <person name="Mykles D.L."/>
            <person name="Maclea K.S."/>
        </authorList>
    </citation>
    <scope>NUCLEOTIDE SEQUENCE [LARGE SCALE GENOMIC DNA]</scope>
    <source>
        <strain evidence="3">ATCC 11336</strain>
    </source>
</reference>
<dbReference type="PANTHER" id="PTHR36153">
    <property type="entry name" value="INNER MEMBRANE PROTEIN-RELATED"/>
    <property type="match status" value="1"/>
</dbReference>
<keyword evidence="1" id="KW-0472">Membrane</keyword>
<keyword evidence="4" id="KW-1185">Reference proteome</keyword>
<evidence type="ECO:0000313" key="3">
    <source>
        <dbReference type="EMBL" id="OOV87768.1"/>
    </source>
</evidence>
<keyword evidence="1" id="KW-0812">Transmembrane</keyword>
<dbReference type="Proteomes" id="UP000190064">
    <property type="component" value="Unassembled WGS sequence"/>
</dbReference>
<evidence type="ECO:0000313" key="4">
    <source>
        <dbReference type="Proteomes" id="UP000190064"/>
    </source>
</evidence>
<proteinExistence type="predicted"/>
<feature type="transmembrane region" description="Helical" evidence="1">
    <location>
        <begin position="7"/>
        <end position="30"/>
    </location>
</feature>
<organism evidence="3 4">
    <name type="scientific">Oceanospirillum linum</name>
    <dbReference type="NCBI Taxonomy" id="966"/>
    <lineage>
        <taxon>Bacteria</taxon>
        <taxon>Pseudomonadati</taxon>
        <taxon>Pseudomonadota</taxon>
        <taxon>Gammaproteobacteria</taxon>
        <taxon>Oceanospirillales</taxon>
        <taxon>Oceanospirillaceae</taxon>
        <taxon>Oceanospirillum</taxon>
    </lineage>
</organism>
<accession>A0A1T1HD36</accession>
<name>A0A1T1HD36_OCELI</name>
<evidence type="ECO:0000259" key="2">
    <source>
        <dbReference type="Pfam" id="PF14331"/>
    </source>
</evidence>
<dbReference type="InterPro" id="IPR025743">
    <property type="entry name" value="TssM1_N"/>
</dbReference>
<feature type="transmembrane region" description="Helical" evidence="1">
    <location>
        <begin position="36"/>
        <end position="52"/>
    </location>
</feature>
<comment type="caution">
    <text evidence="3">The sequence shown here is derived from an EMBL/GenBank/DDBJ whole genome shotgun (WGS) entry which is preliminary data.</text>
</comment>
<feature type="transmembrane region" description="Helical" evidence="1">
    <location>
        <begin position="404"/>
        <end position="424"/>
    </location>
</feature>
<evidence type="ECO:0000256" key="1">
    <source>
        <dbReference type="SAM" id="Phobius"/>
    </source>
</evidence>
<sequence>MKTFLRVLFYLLIWLVIFAITIGLGLFLGFTPQEGAIAAVGIFLLWLTYRLIKRVLIRLHAKGRIKQLIRLGRKDEAQEQLKADTSGLERRFTYAMRFLKRSPNTHASDPVYQLPWSVMLPARSHDAERLINAGQLVLPSGHKEIFTGEDCQTEWWLHNEGVVLQTPPGICASGGALNPEWGRLLELLASRRPAEPISHVLLTVSLAELAAKNEDELYQQGMILRERLDQVIQTLKVNAPVYLVFNDLEHFAGGRSLLQHLPEQIRAQALGHHFPQEGDQLETETRVNTALDGLAEQLKQLNLELMGRGIVDDAIMLLPSELEQLRSGIRAFSKGVFQNSVFQASPHLRGVYWMGAEDTASDNDSSVGAGLFVKDFFTEILPRDRGIVNKIPAAVRAERWVRNLWFTGFASITALLWVALIYTYTGDKGFLESLEQTFAGQIVQRSDLGGNIENGEQLVVLIQSLEQHSFFPWIDDSTTEPLFVSKLKAIYVDRVWNDLVMPVDRRIERSLNKALFDNKLPPDEAAQEIARYVGILVREINILQDFLAGKDMDALSALPPLYQADDQLLHQELAESEFDSLNRLYLQMLYWATSTDSYESTLQRKQRLLKRILADHPDNLNWLVNWGNTAGKSNEVRLADFWQGSVPLDRNIQVAPAFTLAGKAMIDDFIDQILATDQAAERINALIPGFQESYRKRYLDAWRQFALNFYKGTDALSGHLDWQSAVDTQATGRNPFFNLLNRMAEELGPYEVMEDKPDWLFMVFYYKQMATYAPADKTDSGGNGALAKLALKVVGKAGAAGKAVAKAGKTALKTQKKLNKGKKGGGGSPSDEERLAVLEQAGALLGEYKQLIESIVFNSGIRSTSFSSISGLYASPDNPSQGETALAQTYARIKTLQGMLGKRSRQNEAFWAVFAGPIHLFRDYMTQEAACELQERWENNFLAGMQGVPAYKRTSFLYGEGGHLWSFKDAQLTPYVKPKFGAGFVPVLASGKAFPMDTALLEYLARGDDFRKQQQSRYTVIVKSRPTSANPEAQYLPRRTVLEMQCELGPTRLENLNYAQDRAFVWDQTCADTTLLINIGRYTLEKRYPGPQGFARFLKDFQSGQRRFVPDDFPIMRDRLLDYKVSYIDVRYEFRGYKPVIKTLAASDLKPPRHIAACWSS</sequence>
<keyword evidence="1" id="KW-1133">Transmembrane helix</keyword>
<dbReference type="AlphaFoldDB" id="A0A1T1HD36"/>
<dbReference type="EMBL" id="MTSD02000002">
    <property type="protein sequence ID" value="OOV87768.1"/>
    <property type="molecule type" value="Genomic_DNA"/>
</dbReference>
<dbReference type="InterPro" id="IPR053156">
    <property type="entry name" value="T6SS_TssM-like"/>
</dbReference>
<feature type="domain" description="Type VI secretion system component TssM1 N-terminal" evidence="2">
    <location>
        <begin position="180"/>
        <end position="407"/>
    </location>
</feature>
<gene>
    <name evidence="3" type="ORF">BTA35_0207105</name>
</gene>
<dbReference type="Pfam" id="PF14331">
    <property type="entry name" value="IcmF-related_N"/>
    <property type="match status" value="1"/>
</dbReference>
<dbReference type="PANTHER" id="PTHR36153:SF1">
    <property type="entry name" value="TYPE VI SECRETION SYSTEM COMPONENT TSSM1"/>
    <property type="match status" value="1"/>
</dbReference>
<dbReference type="RefSeq" id="WP_078319114.1">
    <property type="nucleotide sequence ID" value="NZ_FXTS01000002.1"/>
</dbReference>
<protein>
    <recommendedName>
        <fullName evidence="2">Type VI secretion system component TssM1 N-terminal domain-containing protein</fullName>
    </recommendedName>
</protein>
<dbReference type="STRING" id="966.BTA35_0207105"/>